<accession>A0A067MUI8</accession>
<dbReference type="OrthoDB" id="433738at2759"/>
<organism evidence="2 3">
    <name type="scientific">Botryobasidium botryosum (strain FD-172 SS1)</name>
    <dbReference type="NCBI Taxonomy" id="930990"/>
    <lineage>
        <taxon>Eukaryota</taxon>
        <taxon>Fungi</taxon>
        <taxon>Dikarya</taxon>
        <taxon>Basidiomycota</taxon>
        <taxon>Agaricomycotina</taxon>
        <taxon>Agaricomycetes</taxon>
        <taxon>Cantharellales</taxon>
        <taxon>Botryobasidiaceae</taxon>
        <taxon>Botryobasidium</taxon>
    </lineage>
</organism>
<evidence type="ECO:0008006" key="4">
    <source>
        <dbReference type="Google" id="ProtNLM"/>
    </source>
</evidence>
<proteinExistence type="predicted"/>
<dbReference type="InterPro" id="IPR011990">
    <property type="entry name" value="TPR-like_helical_dom_sf"/>
</dbReference>
<gene>
    <name evidence="2" type="ORF">BOTBODRAFT_62794</name>
</gene>
<evidence type="ECO:0000256" key="1">
    <source>
        <dbReference type="SAM" id="MobiDB-lite"/>
    </source>
</evidence>
<dbReference type="InParanoid" id="A0A067MUI8"/>
<evidence type="ECO:0000313" key="2">
    <source>
        <dbReference type="EMBL" id="KDQ19398.1"/>
    </source>
</evidence>
<name>A0A067MUI8_BOTB1</name>
<dbReference type="SUPFAM" id="SSF48452">
    <property type="entry name" value="TPR-like"/>
    <property type="match status" value="1"/>
</dbReference>
<dbReference type="Proteomes" id="UP000027195">
    <property type="component" value="Unassembled WGS sequence"/>
</dbReference>
<keyword evidence="3" id="KW-1185">Reference proteome</keyword>
<evidence type="ECO:0000313" key="3">
    <source>
        <dbReference type="Proteomes" id="UP000027195"/>
    </source>
</evidence>
<dbReference type="HOGENOM" id="CLU_723829_0_0_1"/>
<dbReference type="EMBL" id="KL198019">
    <property type="protein sequence ID" value="KDQ19398.1"/>
    <property type="molecule type" value="Genomic_DNA"/>
</dbReference>
<protein>
    <recommendedName>
        <fullName evidence="4">Cns1/TTC4 wheel domain-containing protein</fullName>
    </recommendedName>
</protein>
<dbReference type="PANTHER" id="PTHR46014">
    <property type="entry name" value="TETRATRICOPEPTIDE REPEAT PROTEIN 1"/>
    <property type="match status" value="1"/>
</dbReference>
<dbReference type="PANTHER" id="PTHR46014:SF1">
    <property type="entry name" value="TETRATRICOPEPTIDE REPEAT PROTEIN 1"/>
    <property type="match status" value="1"/>
</dbReference>
<feature type="region of interest" description="Disordered" evidence="1">
    <location>
        <begin position="1"/>
        <end position="33"/>
    </location>
</feature>
<dbReference type="AlphaFoldDB" id="A0A067MUI8"/>
<dbReference type="InterPro" id="IPR052769">
    <property type="entry name" value="TPR_domain_protein"/>
</dbReference>
<reference evidence="3" key="1">
    <citation type="journal article" date="2014" name="Proc. Natl. Acad. Sci. U.S.A.">
        <title>Extensive sampling of basidiomycete genomes demonstrates inadequacy of the white-rot/brown-rot paradigm for wood decay fungi.</title>
        <authorList>
            <person name="Riley R."/>
            <person name="Salamov A.A."/>
            <person name="Brown D.W."/>
            <person name="Nagy L.G."/>
            <person name="Floudas D."/>
            <person name="Held B.W."/>
            <person name="Levasseur A."/>
            <person name="Lombard V."/>
            <person name="Morin E."/>
            <person name="Otillar R."/>
            <person name="Lindquist E.A."/>
            <person name="Sun H."/>
            <person name="LaButti K.M."/>
            <person name="Schmutz J."/>
            <person name="Jabbour D."/>
            <person name="Luo H."/>
            <person name="Baker S.E."/>
            <person name="Pisabarro A.G."/>
            <person name="Walton J.D."/>
            <person name="Blanchette R.A."/>
            <person name="Henrissat B."/>
            <person name="Martin F."/>
            <person name="Cullen D."/>
            <person name="Hibbett D.S."/>
            <person name="Grigoriev I.V."/>
        </authorList>
    </citation>
    <scope>NUCLEOTIDE SEQUENCE [LARGE SCALE GENOMIC DNA]</scope>
    <source>
        <strain evidence="3">FD-172 SS1</strain>
    </source>
</reference>
<dbReference type="Gene3D" id="1.25.40.10">
    <property type="entry name" value="Tetratricopeptide repeat domain"/>
    <property type="match status" value="1"/>
</dbReference>
<sequence>MEDPHTGNVLASDARVDPEVQPGSYSMSGRSGETVKNEGRLSLVKAEADALFRKREYGPAIRLYDAVFDIALASTPLELKRTVLSNRAQAYFLQGDEHWALAECDLALSSAYTLPSSPKIVTAKCYYRRARILCLFRRYEEALRDYTQYEELWVESGLEVGMSERALQGQIKSGMDEKVGEQKWIKTQLMKAIDARHMMVIGQDRTHFPKPCLPAPSRDGDGGNNILHFETDDEQPDLRLSNPLTTPLRIPLMIRAPFLLNTDHRDRFKRVTSYSEAGYPGQGTKGQTVGTILEHMSSFCAITPHGQLVNSWTPSEASIFLMTHRGRLFVIPHNTKVKDI</sequence>